<sequence length="173" mass="19605">MDSEEEFDMQDAAAESAEDDFYSGGEEDGFDSDDADVADYEFIDNDSDDSDDLISHRHQQNYTVLSEEDIRQRQDDDVTRIATVLSISKVAASILLRHYNWSVSKVHDVWFADEEKVRKAVDCLLLLVVTRFAIHAGQSGIPNGNRRRRANQLLLLLLLFPGPAELLVRDICK</sequence>
<feature type="compositionally biased region" description="Acidic residues" evidence="1">
    <location>
        <begin position="16"/>
        <end position="34"/>
    </location>
</feature>
<dbReference type="Proteomes" id="UP001141253">
    <property type="component" value="Chromosome 10"/>
</dbReference>
<protein>
    <recommendedName>
        <fullName evidence="2">E3 ubiquitin-protein ligase ARIH1-like UBA-like domain-containing protein</fullName>
    </recommendedName>
</protein>
<reference evidence="3" key="2">
    <citation type="journal article" date="2023" name="Int. J. Mol. Sci.">
        <title>De Novo Assembly and Annotation of 11 Diverse Shrub Willow (Salix) Genomes Reveals Novel Gene Organization in Sex-Linked Regions.</title>
        <authorList>
            <person name="Hyden B."/>
            <person name="Feng K."/>
            <person name="Yates T.B."/>
            <person name="Jawdy S."/>
            <person name="Cereghino C."/>
            <person name="Smart L.B."/>
            <person name="Muchero W."/>
        </authorList>
    </citation>
    <scope>NUCLEOTIDE SEQUENCE</scope>
    <source>
        <tissue evidence="3">Shoot tip</tissue>
    </source>
</reference>
<reference evidence="3" key="1">
    <citation type="submission" date="2022-10" db="EMBL/GenBank/DDBJ databases">
        <authorList>
            <person name="Hyden B.L."/>
            <person name="Feng K."/>
            <person name="Yates T."/>
            <person name="Jawdy S."/>
            <person name="Smart L.B."/>
            <person name="Muchero W."/>
        </authorList>
    </citation>
    <scope>NUCLEOTIDE SEQUENCE</scope>
    <source>
        <tissue evidence="3">Shoot tip</tissue>
    </source>
</reference>
<name>A0ABQ8ZUX4_9ROSI</name>
<accession>A0ABQ8ZUX4</accession>
<feature type="region of interest" description="Disordered" evidence="1">
    <location>
        <begin position="1"/>
        <end position="34"/>
    </location>
</feature>
<comment type="caution">
    <text evidence="3">The sequence shown here is derived from an EMBL/GenBank/DDBJ whole genome shotgun (WGS) entry which is preliminary data.</text>
</comment>
<evidence type="ECO:0000259" key="2">
    <source>
        <dbReference type="Pfam" id="PF21235"/>
    </source>
</evidence>
<dbReference type="EMBL" id="JAPFFI010000024">
    <property type="protein sequence ID" value="KAJ6312001.1"/>
    <property type="molecule type" value="Genomic_DNA"/>
</dbReference>
<feature type="domain" description="E3 ubiquitin-protein ligase ARIH1-like UBA-like" evidence="2">
    <location>
        <begin position="72"/>
        <end position="111"/>
    </location>
</feature>
<evidence type="ECO:0000313" key="3">
    <source>
        <dbReference type="EMBL" id="KAJ6312001.1"/>
    </source>
</evidence>
<dbReference type="InterPro" id="IPR048962">
    <property type="entry name" value="ARIH1-like_UBL"/>
</dbReference>
<organism evidence="3 4">
    <name type="scientific">Salix suchowensis</name>
    <dbReference type="NCBI Taxonomy" id="1278906"/>
    <lineage>
        <taxon>Eukaryota</taxon>
        <taxon>Viridiplantae</taxon>
        <taxon>Streptophyta</taxon>
        <taxon>Embryophyta</taxon>
        <taxon>Tracheophyta</taxon>
        <taxon>Spermatophyta</taxon>
        <taxon>Magnoliopsida</taxon>
        <taxon>eudicotyledons</taxon>
        <taxon>Gunneridae</taxon>
        <taxon>Pentapetalae</taxon>
        <taxon>rosids</taxon>
        <taxon>fabids</taxon>
        <taxon>Malpighiales</taxon>
        <taxon>Salicaceae</taxon>
        <taxon>Saliceae</taxon>
        <taxon>Salix</taxon>
    </lineage>
</organism>
<gene>
    <name evidence="3" type="ORF">OIU77_013702</name>
</gene>
<proteinExistence type="predicted"/>
<dbReference type="Pfam" id="PF21235">
    <property type="entry name" value="UBA_ARI1"/>
    <property type="match status" value="1"/>
</dbReference>
<evidence type="ECO:0000313" key="4">
    <source>
        <dbReference type="Proteomes" id="UP001141253"/>
    </source>
</evidence>
<evidence type="ECO:0000256" key="1">
    <source>
        <dbReference type="SAM" id="MobiDB-lite"/>
    </source>
</evidence>
<keyword evidence="4" id="KW-1185">Reference proteome</keyword>